<name>A0A9N9RJ60_9DIPT</name>
<dbReference type="GO" id="GO:0006284">
    <property type="term" value="P:base-excision repair"/>
    <property type="evidence" value="ECO:0007669"/>
    <property type="project" value="TreeGrafter"/>
</dbReference>
<evidence type="ECO:0000256" key="3">
    <source>
        <dbReference type="ARBA" id="ARBA00023242"/>
    </source>
</evidence>
<dbReference type="Gene3D" id="2.40.50.140">
    <property type="entry name" value="Nucleic acid-binding proteins"/>
    <property type="match status" value="1"/>
</dbReference>
<dbReference type="EMBL" id="OU895877">
    <property type="protein sequence ID" value="CAG9798054.1"/>
    <property type="molecule type" value="Genomic_DNA"/>
</dbReference>
<evidence type="ECO:0000313" key="5">
    <source>
        <dbReference type="Proteomes" id="UP001153620"/>
    </source>
</evidence>
<dbReference type="PANTHER" id="PTHR15114">
    <property type="entry name" value="REPLICATION PROTEIN A3"/>
    <property type="match status" value="1"/>
</dbReference>
<dbReference type="InterPro" id="IPR012340">
    <property type="entry name" value="NA-bd_OB-fold"/>
</dbReference>
<dbReference type="SUPFAM" id="SSF50249">
    <property type="entry name" value="Nucleic acid-binding proteins"/>
    <property type="match status" value="1"/>
</dbReference>
<comment type="similarity">
    <text evidence="2">Belongs to the replication factor A protein 3 family.</text>
</comment>
<reference evidence="4" key="1">
    <citation type="submission" date="2022-01" db="EMBL/GenBank/DDBJ databases">
        <authorList>
            <person name="King R."/>
        </authorList>
    </citation>
    <scope>NUCLEOTIDE SEQUENCE</scope>
</reference>
<dbReference type="GO" id="GO:0035861">
    <property type="term" value="C:site of double-strand break"/>
    <property type="evidence" value="ECO:0007669"/>
    <property type="project" value="TreeGrafter"/>
</dbReference>
<dbReference type="AlphaFoldDB" id="A0A9N9RJ60"/>
<dbReference type="GO" id="GO:0006298">
    <property type="term" value="P:mismatch repair"/>
    <property type="evidence" value="ECO:0007669"/>
    <property type="project" value="TreeGrafter"/>
</dbReference>
<dbReference type="GO" id="GO:0006289">
    <property type="term" value="P:nucleotide-excision repair"/>
    <property type="evidence" value="ECO:0007669"/>
    <property type="project" value="TreeGrafter"/>
</dbReference>
<dbReference type="GO" id="GO:0003684">
    <property type="term" value="F:damaged DNA binding"/>
    <property type="evidence" value="ECO:0007669"/>
    <property type="project" value="TreeGrafter"/>
</dbReference>
<reference evidence="4" key="2">
    <citation type="submission" date="2022-10" db="EMBL/GenBank/DDBJ databases">
        <authorList>
            <consortium name="ENA_rothamsted_submissions"/>
            <consortium name="culmorum"/>
            <person name="King R."/>
        </authorList>
    </citation>
    <scope>NUCLEOTIDE SEQUENCE</scope>
</reference>
<comment type="subcellular location">
    <subcellularLocation>
        <location evidence="1">Nucleus</location>
    </subcellularLocation>
</comment>
<dbReference type="InterPro" id="IPR013970">
    <property type="entry name" value="Rfa2"/>
</dbReference>
<dbReference type="OrthoDB" id="188186at2759"/>
<proteinExistence type="inferred from homology"/>
<gene>
    <name evidence="4" type="ORF">CHIRRI_LOCUS1039</name>
</gene>
<dbReference type="PANTHER" id="PTHR15114:SF1">
    <property type="entry name" value="REPLICATION PROTEIN A 14 KDA SUBUNIT"/>
    <property type="match status" value="1"/>
</dbReference>
<dbReference type="Proteomes" id="UP001153620">
    <property type="component" value="Chromosome 1"/>
</dbReference>
<organism evidence="4 5">
    <name type="scientific">Chironomus riparius</name>
    <dbReference type="NCBI Taxonomy" id="315576"/>
    <lineage>
        <taxon>Eukaryota</taxon>
        <taxon>Metazoa</taxon>
        <taxon>Ecdysozoa</taxon>
        <taxon>Arthropoda</taxon>
        <taxon>Hexapoda</taxon>
        <taxon>Insecta</taxon>
        <taxon>Pterygota</taxon>
        <taxon>Neoptera</taxon>
        <taxon>Endopterygota</taxon>
        <taxon>Diptera</taxon>
        <taxon>Nematocera</taxon>
        <taxon>Chironomoidea</taxon>
        <taxon>Chironomidae</taxon>
        <taxon>Chironominae</taxon>
        <taxon>Chironomus</taxon>
    </lineage>
</organism>
<keyword evidence="3" id="KW-0539">Nucleus</keyword>
<keyword evidence="5" id="KW-1185">Reference proteome</keyword>
<dbReference type="GO" id="GO:0003697">
    <property type="term" value="F:single-stranded DNA binding"/>
    <property type="evidence" value="ECO:0007669"/>
    <property type="project" value="TreeGrafter"/>
</dbReference>
<dbReference type="GO" id="GO:0005662">
    <property type="term" value="C:DNA replication factor A complex"/>
    <property type="evidence" value="ECO:0007669"/>
    <property type="project" value="TreeGrafter"/>
</dbReference>
<dbReference type="GO" id="GO:0000724">
    <property type="term" value="P:double-strand break repair via homologous recombination"/>
    <property type="evidence" value="ECO:0007669"/>
    <property type="project" value="TreeGrafter"/>
</dbReference>
<dbReference type="GO" id="GO:0006260">
    <property type="term" value="P:DNA replication"/>
    <property type="evidence" value="ECO:0007669"/>
    <property type="project" value="InterPro"/>
</dbReference>
<evidence type="ECO:0000313" key="4">
    <source>
        <dbReference type="EMBL" id="CAG9798054.1"/>
    </source>
</evidence>
<evidence type="ECO:0000256" key="2">
    <source>
        <dbReference type="ARBA" id="ARBA00009761"/>
    </source>
</evidence>
<evidence type="ECO:0000256" key="1">
    <source>
        <dbReference type="ARBA" id="ARBA00004123"/>
    </source>
</evidence>
<dbReference type="Pfam" id="PF08661">
    <property type="entry name" value="Rep_fac-A_3"/>
    <property type="match status" value="1"/>
</dbReference>
<protein>
    <submittedName>
        <fullName evidence="4">Uncharacterized protein</fullName>
    </submittedName>
</protein>
<sequence>MEKGGEQKLMNAALMRKYLNRPGRLFVKIFDTSSGGKQIQGMSTDKQRITVELDTPLDQPLQGWIEVVGMATSSNVFRAYEIICFEQNENQEPFDEESHNEICQIFDLLRDGDLYKFKN</sequence>
<accession>A0A9N9RJ60</accession>